<dbReference type="GO" id="GO:0003700">
    <property type="term" value="F:DNA-binding transcription factor activity"/>
    <property type="evidence" value="ECO:0007669"/>
    <property type="project" value="InterPro"/>
</dbReference>
<keyword evidence="12" id="KW-1185">Reference proteome</keyword>
<keyword evidence="3 8" id="KW-0597">Phosphoprotein</keyword>
<sequence>MNIRVLLADDEPVILRGLKKLISWEEMGLNIVGEACDGHELRQLIQKCRPDLIVSDISMPGLSGIDIIKELHEQGRQIKVIFISAYQEFAYAQQAVQYGALDYLVKPVNKQHLEAVLSRAADLIREENEGERTREMLHHYERKNRTETISELLEGLMDGDKRAAGELIGMGAIALSRCTSICLIEIDEEIGGESHWAGRERKLVHFALNNIVKETLDSCSNCLMFQKDGRYGILVQFEQPGEPIKLIKNLHDKITSFLKLKVSAGIGKPVSGIELANESYQSALKALKTKYFTGLNHIIEAEELDGAPAGEVPVISELQGEMIKALSSQNKKQLVEMTDRLLKEVVRLANGNKALAVTSVYNTILRLEHELSQFGVHAHYFRGGEDSLLDRLSAHPTFAGVTEELTSITYQIFEQLNSKLANKEVAELRKVKTYMEEHFAENITLESIAAMIYMNPYYFSSFFKKHTGKNFKQYLTEERMKHAIRLLLDTNLMIYEIAERVGYNNARHFSDMFKKLYGKLPQEYRQSAGME</sequence>
<accession>A0A919Y3H9</accession>
<proteinExistence type="predicted"/>
<comment type="caution">
    <text evidence="11">The sequence shown here is derived from an EMBL/GenBank/DDBJ whole genome shotgun (WGS) entry which is preliminary data.</text>
</comment>
<dbReference type="Pfam" id="PF12833">
    <property type="entry name" value="HTH_18"/>
    <property type="match status" value="1"/>
</dbReference>
<dbReference type="PRINTS" id="PR00032">
    <property type="entry name" value="HTHARAC"/>
</dbReference>
<name>A0A919Y3H9_9BACL</name>
<evidence type="ECO:0000256" key="6">
    <source>
        <dbReference type="ARBA" id="ARBA00023125"/>
    </source>
</evidence>
<evidence type="ECO:0000256" key="2">
    <source>
        <dbReference type="ARBA" id="ARBA00022490"/>
    </source>
</evidence>
<dbReference type="SMART" id="SM00448">
    <property type="entry name" value="REC"/>
    <property type="match status" value="1"/>
</dbReference>
<dbReference type="SMART" id="SM00342">
    <property type="entry name" value="HTH_ARAC"/>
    <property type="match status" value="1"/>
</dbReference>
<evidence type="ECO:0000256" key="3">
    <source>
        <dbReference type="ARBA" id="ARBA00022553"/>
    </source>
</evidence>
<dbReference type="InterPro" id="IPR001789">
    <property type="entry name" value="Sig_transdc_resp-reg_receiver"/>
</dbReference>
<evidence type="ECO:0000256" key="5">
    <source>
        <dbReference type="ARBA" id="ARBA00023015"/>
    </source>
</evidence>
<keyword evidence="6" id="KW-0238">DNA-binding</keyword>
<evidence type="ECO:0000256" key="4">
    <source>
        <dbReference type="ARBA" id="ARBA00023012"/>
    </source>
</evidence>
<evidence type="ECO:0000259" key="9">
    <source>
        <dbReference type="PROSITE" id="PS01124"/>
    </source>
</evidence>
<keyword evidence="5" id="KW-0805">Transcription regulation</keyword>
<protein>
    <recommendedName>
        <fullName evidence="13">Response regulator</fullName>
    </recommendedName>
</protein>
<dbReference type="Gene3D" id="3.40.50.2300">
    <property type="match status" value="1"/>
</dbReference>
<keyword evidence="4" id="KW-0902">Two-component regulatory system</keyword>
<dbReference type="RefSeq" id="WP_301629108.1">
    <property type="nucleotide sequence ID" value="NZ_BORS01000012.1"/>
</dbReference>
<dbReference type="InterPro" id="IPR041522">
    <property type="entry name" value="CdaR_GGDEF"/>
</dbReference>
<feature type="domain" description="Response regulatory" evidence="10">
    <location>
        <begin position="4"/>
        <end position="121"/>
    </location>
</feature>
<dbReference type="InterPro" id="IPR009057">
    <property type="entry name" value="Homeodomain-like_sf"/>
</dbReference>
<reference evidence="11" key="1">
    <citation type="submission" date="2021-03" db="EMBL/GenBank/DDBJ databases">
        <title>Antimicrobial resistance genes in bacteria isolated from Japanese honey, and their potential for conferring macrolide and lincosamide resistance in the American foulbrood pathogen Paenibacillus larvae.</title>
        <authorList>
            <person name="Okamoto M."/>
            <person name="Kumagai M."/>
            <person name="Kanamori H."/>
            <person name="Takamatsu D."/>
        </authorList>
    </citation>
    <scope>NUCLEOTIDE SEQUENCE</scope>
    <source>
        <strain evidence="11">J41TS4</strain>
    </source>
</reference>
<evidence type="ECO:0000256" key="1">
    <source>
        <dbReference type="ARBA" id="ARBA00004496"/>
    </source>
</evidence>
<dbReference type="EMBL" id="BORS01000012">
    <property type="protein sequence ID" value="GIO43789.1"/>
    <property type="molecule type" value="Genomic_DNA"/>
</dbReference>
<organism evidence="11 12">
    <name type="scientific">Paenibacillus apis</name>
    <dbReference type="NCBI Taxonomy" id="1792174"/>
    <lineage>
        <taxon>Bacteria</taxon>
        <taxon>Bacillati</taxon>
        <taxon>Bacillota</taxon>
        <taxon>Bacilli</taxon>
        <taxon>Bacillales</taxon>
        <taxon>Paenibacillaceae</taxon>
        <taxon>Paenibacillus</taxon>
    </lineage>
</organism>
<dbReference type="AlphaFoldDB" id="A0A919Y3H9"/>
<dbReference type="GO" id="GO:0005737">
    <property type="term" value="C:cytoplasm"/>
    <property type="evidence" value="ECO:0007669"/>
    <property type="project" value="UniProtKB-SubCell"/>
</dbReference>
<dbReference type="InterPro" id="IPR020449">
    <property type="entry name" value="Tscrpt_reg_AraC-type_HTH"/>
</dbReference>
<gene>
    <name evidence="11" type="ORF">J41TS4_35470</name>
</gene>
<comment type="subcellular location">
    <subcellularLocation>
        <location evidence="1">Cytoplasm</location>
    </subcellularLocation>
</comment>
<keyword evidence="7" id="KW-0804">Transcription</keyword>
<dbReference type="CDD" id="cd17536">
    <property type="entry name" value="REC_YesN-like"/>
    <property type="match status" value="1"/>
</dbReference>
<evidence type="ECO:0000313" key="11">
    <source>
        <dbReference type="EMBL" id="GIO43789.1"/>
    </source>
</evidence>
<feature type="domain" description="HTH araC/xylS-type" evidence="9">
    <location>
        <begin position="429"/>
        <end position="527"/>
    </location>
</feature>
<dbReference type="Pfam" id="PF17853">
    <property type="entry name" value="GGDEF_2"/>
    <property type="match status" value="1"/>
</dbReference>
<dbReference type="PANTHER" id="PTHR42713">
    <property type="entry name" value="HISTIDINE KINASE-RELATED"/>
    <property type="match status" value="1"/>
</dbReference>
<dbReference type="InterPro" id="IPR018060">
    <property type="entry name" value="HTH_AraC"/>
</dbReference>
<dbReference type="SUPFAM" id="SSF52172">
    <property type="entry name" value="CheY-like"/>
    <property type="match status" value="1"/>
</dbReference>
<dbReference type="SUPFAM" id="SSF46689">
    <property type="entry name" value="Homeodomain-like"/>
    <property type="match status" value="2"/>
</dbReference>
<dbReference type="InterPro" id="IPR011006">
    <property type="entry name" value="CheY-like_superfamily"/>
</dbReference>
<dbReference type="GO" id="GO:0043565">
    <property type="term" value="F:sequence-specific DNA binding"/>
    <property type="evidence" value="ECO:0007669"/>
    <property type="project" value="InterPro"/>
</dbReference>
<dbReference type="Pfam" id="PF00072">
    <property type="entry name" value="Response_reg"/>
    <property type="match status" value="1"/>
</dbReference>
<dbReference type="PROSITE" id="PS50110">
    <property type="entry name" value="RESPONSE_REGULATORY"/>
    <property type="match status" value="1"/>
</dbReference>
<dbReference type="PROSITE" id="PS01124">
    <property type="entry name" value="HTH_ARAC_FAMILY_2"/>
    <property type="match status" value="1"/>
</dbReference>
<keyword evidence="2" id="KW-0963">Cytoplasm</keyword>
<evidence type="ECO:0008006" key="13">
    <source>
        <dbReference type="Google" id="ProtNLM"/>
    </source>
</evidence>
<evidence type="ECO:0000259" key="10">
    <source>
        <dbReference type="PROSITE" id="PS50110"/>
    </source>
</evidence>
<dbReference type="Proteomes" id="UP000678895">
    <property type="component" value="Unassembled WGS sequence"/>
</dbReference>
<dbReference type="GO" id="GO:0000160">
    <property type="term" value="P:phosphorelay signal transduction system"/>
    <property type="evidence" value="ECO:0007669"/>
    <property type="project" value="UniProtKB-KW"/>
</dbReference>
<dbReference type="InterPro" id="IPR018062">
    <property type="entry name" value="HTH_AraC-typ_CS"/>
</dbReference>
<dbReference type="PANTHER" id="PTHR42713:SF3">
    <property type="entry name" value="TRANSCRIPTIONAL REGULATORY PROTEIN HPTR"/>
    <property type="match status" value="1"/>
</dbReference>
<dbReference type="Gene3D" id="1.10.10.60">
    <property type="entry name" value="Homeodomain-like"/>
    <property type="match status" value="2"/>
</dbReference>
<evidence type="ECO:0000256" key="8">
    <source>
        <dbReference type="PROSITE-ProRule" id="PRU00169"/>
    </source>
</evidence>
<evidence type="ECO:0000256" key="7">
    <source>
        <dbReference type="ARBA" id="ARBA00023163"/>
    </source>
</evidence>
<evidence type="ECO:0000313" key="12">
    <source>
        <dbReference type="Proteomes" id="UP000678895"/>
    </source>
</evidence>
<dbReference type="PROSITE" id="PS00041">
    <property type="entry name" value="HTH_ARAC_FAMILY_1"/>
    <property type="match status" value="1"/>
</dbReference>
<dbReference type="InterPro" id="IPR051552">
    <property type="entry name" value="HptR"/>
</dbReference>
<feature type="modified residue" description="4-aspartylphosphate" evidence="8">
    <location>
        <position position="56"/>
    </location>
</feature>